<gene>
    <name evidence="3" type="ORF">GRI43_02350</name>
</gene>
<dbReference type="OrthoDB" id="1094230at2"/>
<dbReference type="SUPFAM" id="SSF53474">
    <property type="entry name" value="alpha/beta-Hydrolases"/>
    <property type="match status" value="1"/>
</dbReference>
<dbReference type="SUPFAM" id="SSF82171">
    <property type="entry name" value="DPP6 N-terminal domain-like"/>
    <property type="match status" value="1"/>
</dbReference>
<comment type="caution">
    <text evidence="3">The sequence shown here is derived from an EMBL/GenBank/DDBJ whole genome shotgun (WGS) entry which is preliminary data.</text>
</comment>
<evidence type="ECO:0000259" key="2">
    <source>
        <dbReference type="Pfam" id="PF00326"/>
    </source>
</evidence>
<dbReference type="GO" id="GO:0006508">
    <property type="term" value="P:proteolysis"/>
    <property type="evidence" value="ECO:0007669"/>
    <property type="project" value="InterPro"/>
</dbReference>
<accession>A0A6I4UXD7</accession>
<proteinExistence type="predicted"/>
<dbReference type="Gene3D" id="3.40.50.1820">
    <property type="entry name" value="alpha/beta hydrolase"/>
    <property type="match status" value="1"/>
</dbReference>
<organism evidence="3 4">
    <name type="scientific">Pontixanthobacter luteolus</name>
    <dbReference type="NCBI Taxonomy" id="295089"/>
    <lineage>
        <taxon>Bacteria</taxon>
        <taxon>Pseudomonadati</taxon>
        <taxon>Pseudomonadota</taxon>
        <taxon>Alphaproteobacteria</taxon>
        <taxon>Sphingomonadales</taxon>
        <taxon>Erythrobacteraceae</taxon>
        <taxon>Pontixanthobacter</taxon>
    </lineage>
</organism>
<dbReference type="RefSeq" id="WP_160729490.1">
    <property type="nucleotide sequence ID" value="NZ_WTYP01000001.1"/>
</dbReference>
<evidence type="ECO:0000313" key="3">
    <source>
        <dbReference type="EMBL" id="MXP46233.1"/>
    </source>
</evidence>
<dbReference type="InterPro" id="IPR001375">
    <property type="entry name" value="Peptidase_S9_cat"/>
</dbReference>
<reference evidence="3 4" key="1">
    <citation type="submission" date="2019-12" db="EMBL/GenBank/DDBJ databases">
        <title>Genomic-based taxomic classification of the family Erythrobacteraceae.</title>
        <authorList>
            <person name="Xu L."/>
        </authorList>
    </citation>
    <scope>NUCLEOTIDE SEQUENCE [LARGE SCALE GENOMIC DNA]</scope>
    <source>
        <strain evidence="3 4">SW-109</strain>
    </source>
</reference>
<dbReference type="PANTHER" id="PTHR42776:SF27">
    <property type="entry name" value="DIPEPTIDYL PEPTIDASE FAMILY MEMBER 6"/>
    <property type="match status" value="1"/>
</dbReference>
<evidence type="ECO:0000256" key="1">
    <source>
        <dbReference type="ARBA" id="ARBA00022801"/>
    </source>
</evidence>
<name>A0A6I4UXD7_9SPHN</name>
<evidence type="ECO:0000313" key="4">
    <source>
        <dbReference type="Proteomes" id="UP000471435"/>
    </source>
</evidence>
<keyword evidence="1" id="KW-0378">Hydrolase</keyword>
<protein>
    <submittedName>
        <fullName evidence="3">Prolyl oligopeptidase family serine peptidase</fullName>
    </submittedName>
</protein>
<dbReference type="GO" id="GO:0004252">
    <property type="term" value="F:serine-type endopeptidase activity"/>
    <property type="evidence" value="ECO:0007669"/>
    <property type="project" value="TreeGrafter"/>
</dbReference>
<dbReference type="AlphaFoldDB" id="A0A6I4UXD7"/>
<dbReference type="Proteomes" id="UP000471435">
    <property type="component" value="Unassembled WGS sequence"/>
</dbReference>
<dbReference type="EMBL" id="WTYP01000001">
    <property type="protein sequence ID" value="MXP46233.1"/>
    <property type="molecule type" value="Genomic_DNA"/>
</dbReference>
<dbReference type="PANTHER" id="PTHR42776">
    <property type="entry name" value="SERINE PEPTIDASE S9 FAMILY MEMBER"/>
    <property type="match status" value="1"/>
</dbReference>
<keyword evidence="4" id="KW-1185">Reference proteome</keyword>
<dbReference type="Pfam" id="PF00326">
    <property type="entry name" value="Peptidase_S9"/>
    <property type="match status" value="1"/>
</dbReference>
<sequence>MQTDPPAGTQEGRPPIIPTELFAQYNNFNGAKLSPDGSSVALQTRVTGNPVIVIIDAATKQATGRYGLGEKAQIEWFRWAGNQKILVSISFIHDYFGDEMRYTRLYALDLQSGTTAFVGRRTGAVIGDDVIFVAEDGSYALVSMQRTPYDYPSVYRLELKENGDEDDIQSPKQGIWNWYADEDGVVRMGTGWYRKRLRVYYRKGPDDSLKLIGKIKAGDEDEKFWDISQIVSGSDEGYVLQEGDDGRIGLRLFNYATREVVDTFYEHPEWNLDSAILRDGKPVAAYYTDDRDRVVWFDEKTDNQYKAIGKALPEDEVWVTSRAKDDSRVLIWAGGEADPGAIYIYTPEEKRIDQFAEMRPKLNFRLLAKPKPVEFKTRDDKTMRAYLTLPRGRDAKGLPLILLPHGGPYGVRDKLRYDDDVQLLANRGYAVLQPNFRGSDGYGKEFSELGKGQIGRKMQDDIDDAMDWAVAEGIADPSRVCVVGSSYGGYAAMWAVIRNPERYRCAASWAGVTDWDSMLKYDRRFLSRKGSKSWRARIEGEDGFDLDAVSPLENADRINLPLLIAHGEDDSVVPFSQFKKMSKEAAKAPMPPETLVIEDEGHSFSSSENIKAWYDKLIGFLETHNPAD</sequence>
<dbReference type="InterPro" id="IPR029058">
    <property type="entry name" value="AB_hydrolase_fold"/>
</dbReference>
<feature type="domain" description="Peptidase S9 prolyl oligopeptidase catalytic" evidence="2">
    <location>
        <begin position="418"/>
        <end position="624"/>
    </location>
</feature>